<comment type="subunit">
    <text evidence="5">Heterooligomer composed of large and small subunits.</text>
</comment>
<dbReference type="PANTHER" id="PTHR30008">
    <property type="entry name" value="EXODEOXYRIBONUCLEASE 7 LARGE SUBUNIT"/>
    <property type="match status" value="1"/>
</dbReference>
<evidence type="ECO:0000256" key="6">
    <source>
        <dbReference type="RuleBase" id="RU004355"/>
    </source>
</evidence>
<comment type="catalytic activity">
    <reaction evidence="5 6">
        <text>Exonucleolytic cleavage in either 5'- to 3'- or 3'- to 5'-direction to yield nucleoside 5'-phosphates.</text>
        <dbReference type="EC" id="3.1.11.6"/>
    </reaction>
</comment>
<dbReference type="Gene3D" id="2.40.50.1010">
    <property type="match status" value="1"/>
</dbReference>
<keyword evidence="4 5" id="KW-0269">Exonuclease</keyword>
<evidence type="ECO:0000313" key="10">
    <source>
        <dbReference type="EMBL" id="QQD23959.1"/>
    </source>
</evidence>
<dbReference type="GO" id="GO:0009318">
    <property type="term" value="C:exodeoxyribonuclease VII complex"/>
    <property type="evidence" value="ECO:0007669"/>
    <property type="project" value="UniProtKB-UniRule"/>
</dbReference>
<evidence type="ECO:0000259" key="9">
    <source>
        <dbReference type="Pfam" id="PF13742"/>
    </source>
</evidence>
<keyword evidence="1 5" id="KW-0963">Cytoplasm</keyword>
<proteinExistence type="inferred from homology"/>
<dbReference type="Proteomes" id="UP000596074">
    <property type="component" value="Chromosome"/>
</dbReference>
<reference evidence="10 11" key="1">
    <citation type="submission" date="2019-11" db="EMBL/GenBank/DDBJ databases">
        <title>Venatorbacter sp. nov. a predator of Campylobacter and other Gram-negative bacteria.</title>
        <authorList>
            <person name="Saeedi A."/>
            <person name="Cummings N.J."/>
            <person name="Connerton I.F."/>
            <person name="Connerton P.L."/>
        </authorList>
    </citation>
    <scope>NUCLEOTIDE SEQUENCE [LARGE SCALE GENOMIC DNA]</scope>
    <source>
        <strain evidence="10">XL5</strain>
    </source>
</reference>
<comment type="subcellular location">
    <subcellularLocation>
        <location evidence="5 6">Cytoplasm</location>
    </subcellularLocation>
</comment>
<keyword evidence="3 5" id="KW-0378">Hydrolase</keyword>
<dbReference type="Pfam" id="PF13742">
    <property type="entry name" value="tRNA_anti_2"/>
    <property type="match status" value="1"/>
</dbReference>
<evidence type="ECO:0000256" key="5">
    <source>
        <dbReference type="HAMAP-Rule" id="MF_00378"/>
    </source>
</evidence>
<name>A0A9X7V1M4_9GAMM</name>
<evidence type="ECO:0000313" key="11">
    <source>
        <dbReference type="Proteomes" id="UP000596074"/>
    </source>
</evidence>
<dbReference type="GO" id="GO:0006308">
    <property type="term" value="P:DNA catabolic process"/>
    <property type="evidence" value="ECO:0007669"/>
    <property type="project" value="UniProtKB-UniRule"/>
</dbReference>
<dbReference type="Pfam" id="PF02601">
    <property type="entry name" value="Exonuc_VII_L"/>
    <property type="match status" value="1"/>
</dbReference>
<evidence type="ECO:0000259" key="8">
    <source>
        <dbReference type="Pfam" id="PF02601"/>
    </source>
</evidence>
<dbReference type="CDD" id="cd04489">
    <property type="entry name" value="ExoVII_LU_OBF"/>
    <property type="match status" value="1"/>
</dbReference>
<dbReference type="PANTHER" id="PTHR30008:SF0">
    <property type="entry name" value="EXODEOXYRIBONUCLEASE 7 LARGE SUBUNIT"/>
    <property type="match status" value="1"/>
</dbReference>
<dbReference type="AlphaFoldDB" id="A0A9X7V1M4"/>
<dbReference type="InterPro" id="IPR025824">
    <property type="entry name" value="OB-fold_nuc-bd_dom"/>
</dbReference>
<feature type="domain" description="Exonuclease VII large subunit C-terminal" evidence="8">
    <location>
        <begin position="151"/>
        <end position="484"/>
    </location>
</feature>
<comment type="function">
    <text evidence="5">Bidirectionally degrades single-stranded DNA into large acid-insoluble oligonucleotides, which are then degraded further into small acid-soluble oligonucleotides.</text>
</comment>
<evidence type="ECO:0000256" key="3">
    <source>
        <dbReference type="ARBA" id="ARBA00022801"/>
    </source>
</evidence>
<comment type="similarity">
    <text evidence="5 6">Belongs to the XseA family.</text>
</comment>
<dbReference type="KEGG" id="vcw:GJQ55_05465"/>
<dbReference type="InterPro" id="IPR020579">
    <property type="entry name" value="Exonuc_VII_lsu_C"/>
</dbReference>
<feature type="domain" description="OB-fold nucleic acid binding" evidence="9">
    <location>
        <begin position="35"/>
        <end position="128"/>
    </location>
</feature>
<dbReference type="HAMAP" id="MF_00378">
    <property type="entry name" value="Exonuc_7_L"/>
    <property type="match status" value="1"/>
</dbReference>
<evidence type="ECO:0000256" key="7">
    <source>
        <dbReference type="SAM" id="Coils"/>
    </source>
</evidence>
<evidence type="ECO:0000256" key="2">
    <source>
        <dbReference type="ARBA" id="ARBA00022722"/>
    </source>
</evidence>
<keyword evidence="7" id="KW-0175">Coiled coil</keyword>
<dbReference type="GO" id="GO:0005737">
    <property type="term" value="C:cytoplasm"/>
    <property type="evidence" value="ECO:0007669"/>
    <property type="project" value="UniProtKB-SubCell"/>
</dbReference>
<feature type="coiled-coil region" evidence="7">
    <location>
        <begin position="334"/>
        <end position="406"/>
    </location>
</feature>
<evidence type="ECO:0000256" key="4">
    <source>
        <dbReference type="ARBA" id="ARBA00022839"/>
    </source>
</evidence>
<dbReference type="GO" id="GO:0008855">
    <property type="term" value="F:exodeoxyribonuclease VII activity"/>
    <property type="evidence" value="ECO:0007669"/>
    <property type="project" value="UniProtKB-UniRule"/>
</dbReference>
<evidence type="ECO:0000256" key="1">
    <source>
        <dbReference type="ARBA" id="ARBA00022490"/>
    </source>
</evidence>
<dbReference type="NCBIfam" id="TIGR00237">
    <property type="entry name" value="xseA"/>
    <property type="match status" value="1"/>
</dbReference>
<dbReference type="EC" id="3.1.11.6" evidence="5"/>
<accession>A0A9X7V1M4</accession>
<dbReference type="GO" id="GO:0003676">
    <property type="term" value="F:nucleic acid binding"/>
    <property type="evidence" value="ECO:0007669"/>
    <property type="project" value="InterPro"/>
</dbReference>
<dbReference type="EMBL" id="CP046056">
    <property type="protein sequence ID" value="QQD23959.1"/>
    <property type="molecule type" value="Genomic_DNA"/>
</dbReference>
<sequence length="495" mass="56398">MQILPGNWHPQRLRGTLYPSFRRIINVVSTLPAVFTVSQLNQRARQLLEISFASVRVEGEISNLSRPSSGHWYFTLKDSAAQIRCAMFRSRTALLRFQPKEGDKIELRGKVSLYENRGDYQLIVDSMQPAGEGALLLAFQQLKERLALEGLFDPACKKPLPPVRRIGVITSPTGAAIHDILTVLARRDPSLEVDIYPTAVQGKEATAQIVAAIERANRDQRVDALIVGRGGGSLEDLWCFNEEAVARAIFQSQLPMISAVGHEVDVTIADFVADARAPTPSAAAELVSTDRNERLQQLQQLQQRLNHSLQRLLPRWQQQLHYWQQRLRAPGQLLQQRTQQLDQLELRLQRALHQRLQQQQSRVKAVQQALKQQHPQRQLQQQQLRLQQLQQQLLRAQRQQLRHAQQQLQPLPARLQHSMEQQQQQWQQQLAAQAKLLHSLSPLNVLARGYSITQFSDGRVVNNAADVQPGDRIRTRLQHGWLDAEVTRSQASPEE</sequence>
<keyword evidence="11" id="KW-1185">Reference proteome</keyword>
<dbReference type="InterPro" id="IPR003753">
    <property type="entry name" value="Exonuc_VII_L"/>
</dbReference>
<gene>
    <name evidence="5" type="primary">xseA</name>
    <name evidence="10" type="ORF">GJQ55_05465</name>
</gene>
<keyword evidence="2 5" id="KW-0540">Nuclease</keyword>
<protein>
    <recommendedName>
        <fullName evidence="5">Exodeoxyribonuclease 7 large subunit</fullName>
        <ecNumber evidence="5">3.1.11.6</ecNumber>
    </recommendedName>
    <alternativeName>
        <fullName evidence="5">Exodeoxyribonuclease VII large subunit</fullName>
        <shortName evidence="5">Exonuclease VII large subunit</shortName>
    </alternativeName>
</protein>
<organism evidence="10 11">
    <name type="scientific">Venatoribacter cucullus</name>
    <dbReference type="NCBI Taxonomy" id="2661630"/>
    <lineage>
        <taxon>Bacteria</taxon>
        <taxon>Pseudomonadati</taxon>
        <taxon>Pseudomonadota</taxon>
        <taxon>Gammaproteobacteria</taxon>
        <taxon>Oceanospirillales</taxon>
        <taxon>Oceanospirillaceae</taxon>
        <taxon>Venatoribacter</taxon>
    </lineage>
</organism>